<dbReference type="EMBL" id="SEWG01000011">
    <property type="protein sequence ID" value="RYU85899.1"/>
    <property type="molecule type" value="Genomic_DNA"/>
</dbReference>
<dbReference type="OrthoDB" id="796020at2"/>
<dbReference type="Proteomes" id="UP000293331">
    <property type="component" value="Unassembled WGS sequence"/>
</dbReference>
<gene>
    <name evidence="1" type="ORF">EWM62_18865</name>
</gene>
<sequence length="137" mass="15579">MIRTRSKRVLLIAPIAFPDQLLAEYDNVKHISVITAIFPCIHEIKPDVILFDHAHMADHMERVLRRLQTNPFYKHIKICCYKRNESVTADATLKVLGVHHMIYHADLQKESKSSATLTTINNLVNASLVKLMAGVAH</sequence>
<keyword evidence="2" id="KW-1185">Reference proteome</keyword>
<reference evidence="1 2" key="1">
    <citation type="submission" date="2019-02" db="EMBL/GenBank/DDBJ databases">
        <title>Bacterial novel species Mucilaginibacter sp. 17JY9-4 isolated from soil.</title>
        <authorList>
            <person name="Jung H.-Y."/>
        </authorList>
    </citation>
    <scope>NUCLEOTIDE SEQUENCE [LARGE SCALE GENOMIC DNA]</scope>
    <source>
        <strain evidence="1 2">17JY9-4</strain>
    </source>
</reference>
<evidence type="ECO:0000313" key="1">
    <source>
        <dbReference type="EMBL" id="RYU85899.1"/>
    </source>
</evidence>
<proteinExistence type="predicted"/>
<protein>
    <submittedName>
        <fullName evidence="1">Uncharacterized protein</fullName>
    </submittedName>
</protein>
<name>A0A4Q5LID0_9SPHI</name>
<comment type="caution">
    <text evidence="1">The sequence shown here is derived from an EMBL/GenBank/DDBJ whole genome shotgun (WGS) entry which is preliminary data.</text>
</comment>
<evidence type="ECO:0000313" key="2">
    <source>
        <dbReference type="Proteomes" id="UP000293331"/>
    </source>
</evidence>
<dbReference type="AlphaFoldDB" id="A0A4Q5LID0"/>
<accession>A0A4Q5LID0</accession>
<organism evidence="1 2">
    <name type="scientific">Mucilaginibacter terrigena</name>
    <dbReference type="NCBI Taxonomy" id="2492395"/>
    <lineage>
        <taxon>Bacteria</taxon>
        <taxon>Pseudomonadati</taxon>
        <taxon>Bacteroidota</taxon>
        <taxon>Sphingobacteriia</taxon>
        <taxon>Sphingobacteriales</taxon>
        <taxon>Sphingobacteriaceae</taxon>
        <taxon>Mucilaginibacter</taxon>
    </lineage>
</organism>
<dbReference type="RefSeq" id="WP_129878239.1">
    <property type="nucleotide sequence ID" value="NZ_SEWG01000011.1"/>
</dbReference>